<keyword evidence="3" id="KW-1185">Reference proteome</keyword>
<proteinExistence type="predicted"/>
<organism evidence="2 3">
    <name type="scientific">Herbihabitans rhizosphaerae</name>
    <dbReference type="NCBI Taxonomy" id="1872711"/>
    <lineage>
        <taxon>Bacteria</taxon>
        <taxon>Bacillati</taxon>
        <taxon>Actinomycetota</taxon>
        <taxon>Actinomycetes</taxon>
        <taxon>Pseudonocardiales</taxon>
        <taxon>Pseudonocardiaceae</taxon>
        <taxon>Herbihabitans</taxon>
    </lineage>
</organism>
<dbReference type="AlphaFoldDB" id="A0A4Q7KBP5"/>
<dbReference type="SUPFAM" id="SSF56281">
    <property type="entry name" value="Metallo-hydrolase/oxidoreductase"/>
    <property type="match status" value="1"/>
</dbReference>
<evidence type="ECO:0000259" key="1">
    <source>
        <dbReference type="SMART" id="SM00849"/>
    </source>
</evidence>
<name>A0A4Q7KBP5_9PSEU</name>
<sequence>MTSRVRHVAELIDYLAKRRRYEREDADALRHLESVPLELPAGLTVDWLGVAGYRFTYQDHTLFVDPFVSRVPLSALLRRRTALPDPARVAAVEAPGTTVGILIGHGHWDHALDAPALARRLGCRVYGSRSVENLMRLHGLDDSAVEVEPYHRYELGPFTVSFTPSTHSKLVLGQRIPFDGDTSCDTLAELTPQAYRCGQTWGITITVGDFTIYHQGSADLIDDAVREHDVDLFLAGVAGRSYTPDYWQRVLSLLRPKVVVPTHYDDFFVSVDDPMAFTTLTRLANVPDELHAVSRDLGIAALPRVTR</sequence>
<dbReference type="InterPro" id="IPR050114">
    <property type="entry name" value="UPF0173_UPF0282_UlaG_hydrolase"/>
</dbReference>
<dbReference type="Proteomes" id="UP000294257">
    <property type="component" value="Unassembled WGS sequence"/>
</dbReference>
<comment type="caution">
    <text evidence="2">The sequence shown here is derived from an EMBL/GenBank/DDBJ whole genome shotgun (WGS) entry which is preliminary data.</text>
</comment>
<protein>
    <submittedName>
        <fullName evidence="2">L-ascorbate metabolism protein UlaG (Beta-lactamase superfamily)</fullName>
    </submittedName>
</protein>
<evidence type="ECO:0000313" key="3">
    <source>
        <dbReference type="Proteomes" id="UP000294257"/>
    </source>
</evidence>
<dbReference type="SMART" id="SM00849">
    <property type="entry name" value="Lactamase_B"/>
    <property type="match status" value="1"/>
</dbReference>
<dbReference type="RefSeq" id="WP_130348672.1">
    <property type="nucleotide sequence ID" value="NZ_SGWQ01000018.1"/>
</dbReference>
<dbReference type="Gene3D" id="3.60.15.10">
    <property type="entry name" value="Ribonuclease Z/Hydroxyacylglutathione hydrolase-like"/>
    <property type="match status" value="1"/>
</dbReference>
<dbReference type="InterPro" id="IPR001279">
    <property type="entry name" value="Metallo-B-lactamas"/>
</dbReference>
<accession>A0A4Q7KBP5</accession>
<dbReference type="OrthoDB" id="9789133at2"/>
<dbReference type="PANTHER" id="PTHR43546">
    <property type="entry name" value="UPF0173 METAL-DEPENDENT HYDROLASE MJ1163-RELATED"/>
    <property type="match status" value="1"/>
</dbReference>
<evidence type="ECO:0000313" key="2">
    <source>
        <dbReference type="EMBL" id="RZS29783.1"/>
    </source>
</evidence>
<dbReference type="Pfam" id="PF13483">
    <property type="entry name" value="Lactamase_B_3"/>
    <property type="match status" value="1"/>
</dbReference>
<feature type="domain" description="Metallo-beta-lactamase" evidence="1">
    <location>
        <begin position="49"/>
        <end position="263"/>
    </location>
</feature>
<reference evidence="2 3" key="1">
    <citation type="submission" date="2019-02" db="EMBL/GenBank/DDBJ databases">
        <title>Genomic Encyclopedia of Type Strains, Phase IV (KMG-IV): sequencing the most valuable type-strain genomes for metagenomic binning, comparative biology and taxonomic classification.</title>
        <authorList>
            <person name="Goeker M."/>
        </authorList>
    </citation>
    <scope>NUCLEOTIDE SEQUENCE [LARGE SCALE GENOMIC DNA]</scope>
    <source>
        <strain evidence="2 3">DSM 101727</strain>
    </source>
</reference>
<gene>
    <name evidence="2" type="ORF">EV193_11837</name>
</gene>
<dbReference type="PANTHER" id="PTHR43546:SF3">
    <property type="entry name" value="UPF0173 METAL-DEPENDENT HYDROLASE MJ1163"/>
    <property type="match status" value="1"/>
</dbReference>
<dbReference type="EMBL" id="SGWQ01000018">
    <property type="protein sequence ID" value="RZS29783.1"/>
    <property type="molecule type" value="Genomic_DNA"/>
</dbReference>
<dbReference type="InterPro" id="IPR036866">
    <property type="entry name" value="RibonucZ/Hydroxyglut_hydro"/>
</dbReference>